<reference evidence="1 2" key="2">
    <citation type="submission" date="2018-11" db="EMBL/GenBank/DDBJ databases">
        <authorList>
            <consortium name="Pathogen Informatics"/>
        </authorList>
    </citation>
    <scope>NUCLEOTIDE SEQUENCE [LARGE SCALE GENOMIC DNA]</scope>
    <source>
        <strain evidence="1">Dakar</strain>
        <strain evidence="2">Dakar, Senegal</strain>
    </source>
</reference>
<accession>A0A183JR42</accession>
<protein>
    <submittedName>
        <fullName evidence="1 3">Uncharacterized protein</fullName>
    </submittedName>
</protein>
<proteinExistence type="predicted"/>
<dbReference type="WBParaSite" id="SCUD_0000518101-mRNA-1">
    <property type="protein sequence ID" value="SCUD_0000518101-mRNA-1"/>
    <property type="gene ID" value="SCUD_0000518101"/>
</dbReference>
<dbReference type="AlphaFoldDB" id="A0A183JR42"/>
<name>A0A183JR42_9TREM</name>
<evidence type="ECO:0000313" key="2">
    <source>
        <dbReference type="Proteomes" id="UP000279833"/>
    </source>
</evidence>
<evidence type="ECO:0000313" key="3">
    <source>
        <dbReference type="WBParaSite" id="SCUD_0000518101-mRNA-1"/>
    </source>
</evidence>
<dbReference type="Proteomes" id="UP000279833">
    <property type="component" value="Unassembled WGS sequence"/>
</dbReference>
<gene>
    <name evidence="1" type="ORF">SCUD_LOCUS5181</name>
</gene>
<evidence type="ECO:0000313" key="1">
    <source>
        <dbReference type="EMBL" id="VDO93739.1"/>
    </source>
</evidence>
<reference evidence="3" key="1">
    <citation type="submission" date="2016-06" db="UniProtKB">
        <authorList>
            <consortium name="WormBaseParasite"/>
        </authorList>
    </citation>
    <scope>IDENTIFICATION</scope>
</reference>
<sequence>MTAQWSSWLSAWRETDRAWVRVSRGSGSWMRTSEEPHTRTKRPSSASRFFMMF</sequence>
<keyword evidence="2" id="KW-1185">Reference proteome</keyword>
<dbReference type="EMBL" id="UZAK01007982">
    <property type="protein sequence ID" value="VDO93739.1"/>
    <property type="molecule type" value="Genomic_DNA"/>
</dbReference>
<organism evidence="3">
    <name type="scientific">Schistosoma curassoni</name>
    <dbReference type="NCBI Taxonomy" id="6186"/>
    <lineage>
        <taxon>Eukaryota</taxon>
        <taxon>Metazoa</taxon>
        <taxon>Spiralia</taxon>
        <taxon>Lophotrochozoa</taxon>
        <taxon>Platyhelminthes</taxon>
        <taxon>Trematoda</taxon>
        <taxon>Digenea</taxon>
        <taxon>Strigeidida</taxon>
        <taxon>Schistosomatoidea</taxon>
        <taxon>Schistosomatidae</taxon>
        <taxon>Schistosoma</taxon>
    </lineage>
</organism>